<evidence type="ECO:0000313" key="1">
    <source>
        <dbReference type="EMBL" id="MER6979637.1"/>
    </source>
</evidence>
<evidence type="ECO:0000313" key="2">
    <source>
        <dbReference type="Proteomes" id="UP001458415"/>
    </source>
</evidence>
<dbReference type="RefSeq" id="WP_086728867.1">
    <property type="nucleotide sequence ID" value="NZ_MUBM01000268.1"/>
</dbReference>
<organism evidence="1 2">
    <name type="scientific">Streptomyces carpinensis</name>
    <dbReference type="NCBI Taxonomy" id="66369"/>
    <lineage>
        <taxon>Bacteria</taxon>
        <taxon>Bacillati</taxon>
        <taxon>Actinomycetota</taxon>
        <taxon>Actinomycetes</taxon>
        <taxon>Kitasatosporales</taxon>
        <taxon>Streptomycetaceae</taxon>
        <taxon>Streptomyces</taxon>
    </lineage>
</organism>
<name>A0ABV1W622_9ACTN</name>
<sequence>MRPTQAHVRGIYATALQYLDDDQAPAEPRHLHRALDSAIHRRHPDADSRAKRALRHKALEGLPGWTSAATRADLADQLRQAARCGLDPDEMIGQSYATVAGQVWFHGAYSARRVRREKPWPHGLSESGRPWLKLWTDDEEARNPVVLYAEFSA</sequence>
<reference evidence="1 2" key="1">
    <citation type="submission" date="2024-06" db="EMBL/GenBank/DDBJ databases">
        <title>The Natural Products Discovery Center: Release of the First 8490 Sequenced Strains for Exploring Actinobacteria Biosynthetic Diversity.</title>
        <authorList>
            <person name="Kalkreuter E."/>
            <person name="Kautsar S.A."/>
            <person name="Yang D."/>
            <person name="Bader C.D."/>
            <person name="Teijaro C.N."/>
            <person name="Fluegel L."/>
            <person name="Davis C.M."/>
            <person name="Simpson J.R."/>
            <person name="Lauterbach L."/>
            <person name="Steele A.D."/>
            <person name="Gui C."/>
            <person name="Meng S."/>
            <person name="Li G."/>
            <person name="Viehrig K."/>
            <person name="Ye F."/>
            <person name="Su P."/>
            <person name="Kiefer A.F."/>
            <person name="Nichols A."/>
            <person name="Cepeda A.J."/>
            <person name="Yan W."/>
            <person name="Fan B."/>
            <person name="Jiang Y."/>
            <person name="Adhikari A."/>
            <person name="Zheng C.-J."/>
            <person name="Schuster L."/>
            <person name="Cowan T.M."/>
            <person name="Smanski M.J."/>
            <person name="Chevrette M.G."/>
            <person name="De Carvalho L.P.S."/>
            <person name="Shen B."/>
        </authorList>
    </citation>
    <scope>NUCLEOTIDE SEQUENCE [LARGE SCALE GENOMIC DNA]</scope>
    <source>
        <strain evidence="1 2">NPDC000634</strain>
    </source>
</reference>
<protein>
    <submittedName>
        <fullName evidence="1">Uncharacterized protein</fullName>
    </submittedName>
</protein>
<comment type="caution">
    <text evidence="1">The sequence shown here is derived from an EMBL/GenBank/DDBJ whole genome shotgun (WGS) entry which is preliminary data.</text>
</comment>
<proteinExistence type="predicted"/>
<gene>
    <name evidence="1" type="ORF">ABT317_22340</name>
</gene>
<dbReference type="EMBL" id="JBEPCU010000406">
    <property type="protein sequence ID" value="MER6979637.1"/>
    <property type="molecule type" value="Genomic_DNA"/>
</dbReference>
<keyword evidence="2" id="KW-1185">Reference proteome</keyword>
<accession>A0ABV1W622</accession>
<dbReference type="Proteomes" id="UP001458415">
    <property type="component" value="Unassembled WGS sequence"/>
</dbReference>